<accession>A0AAW1NIP9</accession>
<protein>
    <submittedName>
        <fullName evidence="9">Sugar transporter</fullName>
    </submittedName>
</protein>
<dbReference type="Pfam" id="PF07690">
    <property type="entry name" value="MFS_1"/>
    <property type="match status" value="1"/>
</dbReference>
<comment type="caution">
    <text evidence="9">The sequence shown here is derived from an EMBL/GenBank/DDBJ whole genome shotgun (WGS) entry which is preliminary data.</text>
</comment>
<keyword evidence="10" id="KW-1185">Reference proteome</keyword>
<evidence type="ECO:0000256" key="6">
    <source>
        <dbReference type="ARBA" id="ARBA00023136"/>
    </source>
</evidence>
<evidence type="ECO:0000313" key="9">
    <source>
        <dbReference type="EMBL" id="KAK9758805.1"/>
    </source>
</evidence>
<dbReference type="InterPro" id="IPR011701">
    <property type="entry name" value="MFS"/>
</dbReference>
<evidence type="ECO:0000259" key="8">
    <source>
        <dbReference type="PROSITE" id="PS50850"/>
    </source>
</evidence>
<evidence type="ECO:0000256" key="7">
    <source>
        <dbReference type="SAM" id="Phobius"/>
    </source>
</evidence>
<comment type="similarity">
    <text evidence="2">Belongs to the major facilitator superfamily.</text>
</comment>
<dbReference type="Proteomes" id="UP001458880">
    <property type="component" value="Unassembled WGS sequence"/>
</dbReference>
<dbReference type="PROSITE" id="PS50850">
    <property type="entry name" value="MFS"/>
    <property type="match status" value="1"/>
</dbReference>
<sequence length="530" mass="57427">MKKPSLFTITATEDGASKNKEITEATFETAISATGFGKFNYLVLILSVPCGWAAMMDTTSMSYVAPAAHCDLDMTLAQRGLLNGITYLGMISSALGWGFLADTLGRKKILVIGYLVDAIFVVTAGLAQTYGWLLSAKFFTGMIINGPFAALTTAVSEFHCAKYRAKVVMALGVIYSFAQFLIPGLAWLVIPQHLDYDFFNGNLELHSWNFFILICAIPSLICSIGHSFLPESPKFLMTVGRNDDALEVFKKVYTYNTGLDPDTFPVKSLVNETELNTGGKHGGTVTANRTKIQALKEGWQQIAPMFFPPFLCKIILAAVIQSGFMLGANTIRLWLPQIFTIISDYQLLHPNTSASLCTMLGAATTENNNNSTMTECVVNPLADSIYINSMIVAGSAVIAYTMAGAFINRIGKKPSTISLSLLSAIVVILMYFAQNSAMVVALACINIASIGICCNIELAIVVDMFPTKLRAVAVSITLMVGRCGAMIGNLLFPYLLELGCLPPFLMISCVIFICSMLSILLPKTDMKALE</sequence>
<keyword evidence="4 7" id="KW-0812">Transmembrane</keyword>
<feature type="transmembrane region" description="Helical" evidence="7">
    <location>
        <begin position="439"/>
        <end position="460"/>
    </location>
</feature>
<evidence type="ECO:0000256" key="3">
    <source>
        <dbReference type="ARBA" id="ARBA00022448"/>
    </source>
</evidence>
<feature type="transmembrane region" description="Helical" evidence="7">
    <location>
        <begin position="112"/>
        <end position="132"/>
    </location>
</feature>
<dbReference type="InterPro" id="IPR020846">
    <property type="entry name" value="MFS_dom"/>
</dbReference>
<feature type="transmembrane region" description="Helical" evidence="7">
    <location>
        <begin position="414"/>
        <end position="433"/>
    </location>
</feature>
<feature type="transmembrane region" description="Helical" evidence="7">
    <location>
        <begin position="81"/>
        <end position="100"/>
    </location>
</feature>
<dbReference type="PANTHER" id="PTHR23511:SF36">
    <property type="entry name" value="EG:BACR7A4.13 PROTEIN-RELATED"/>
    <property type="match status" value="1"/>
</dbReference>
<dbReference type="Pfam" id="PF00083">
    <property type="entry name" value="Sugar_tr"/>
    <property type="match status" value="1"/>
</dbReference>
<feature type="transmembrane region" description="Helical" evidence="7">
    <location>
        <begin position="385"/>
        <end position="407"/>
    </location>
</feature>
<dbReference type="Gene3D" id="1.20.1250.20">
    <property type="entry name" value="MFS general substrate transporter like domains"/>
    <property type="match status" value="1"/>
</dbReference>
<dbReference type="AlphaFoldDB" id="A0AAW1NIP9"/>
<dbReference type="SUPFAM" id="SSF103473">
    <property type="entry name" value="MFS general substrate transporter"/>
    <property type="match status" value="1"/>
</dbReference>
<gene>
    <name evidence="9" type="ORF">QE152_g709</name>
</gene>
<keyword evidence="3" id="KW-0813">Transport</keyword>
<feature type="transmembrane region" description="Helical" evidence="7">
    <location>
        <begin position="39"/>
        <end position="56"/>
    </location>
</feature>
<dbReference type="GO" id="GO:0016020">
    <property type="term" value="C:membrane"/>
    <property type="evidence" value="ECO:0007669"/>
    <property type="project" value="UniProtKB-SubCell"/>
</dbReference>
<dbReference type="FunFam" id="1.20.1250.20:FF:000232">
    <property type="entry name" value="Organic cation/carnitine transporter 7"/>
    <property type="match status" value="1"/>
</dbReference>
<feature type="transmembrane region" description="Helical" evidence="7">
    <location>
        <begin position="167"/>
        <end position="190"/>
    </location>
</feature>
<evidence type="ECO:0000256" key="5">
    <source>
        <dbReference type="ARBA" id="ARBA00022989"/>
    </source>
</evidence>
<dbReference type="InterPro" id="IPR005828">
    <property type="entry name" value="MFS_sugar_transport-like"/>
</dbReference>
<feature type="transmembrane region" description="Helical" evidence="7">
    <location>
        <begin position="314"/>
        <end position="335"/>
    </location>
</feature>
<proteinExistence type="inferred from homology"/>
<dbReference type="InterPro" id="IPR036259">
    <property type="entry name" value="MFS_trans_sf"/>
</dbReference>
<feature type="domain" description="Major facilitator superfamily (MFS) profile" evidence="8">
    <location>
        <begin position="43"/>
        <end position="526"/>
    </location>
</feature>
<reference evidence="9 10" key="1">
    <citation type="journal article" date="2024" name="BMC Genomics">
        <title>De novo assembly and annotation of Popillia japonica's genome with initial clues to its potential as an invasive pest.</title>
        <authorList>
            <person name="Cucini C."/>
            <person name="Boschi S."/>
            <person name="Funari R."/>
            <person name="Cardaioli E."/>
            <person name="Iannotti N."/>
            <person name="Marturano G."/>
            <person name="Paoli F."/>
            <person name="Bruttini M."/>
            <person name="Carapelli A."/>
            <person name="Frati F."/>
            <person name="Nardi F."/>
        </authorList>
    </citation>
    <scope>NUCLEOTIDE SEQUENCE [LARGE SCALE GENOMIC DNA]</scope>
    <source>
        <strain evidence="9">DMR45628</strain>
    </source>
</reference>
<evidence type="ECO:0000256" key="4">
    <source>
        <dbReference type="ARBA" id="ARBA00022692"/>
    </source>
</evidence>
<dbReference type="PANTHER" id="PTHR23511">
    <property type="entry name" value="SYNAPTIC VESICLE GLYCOPROTEIN 2"/>
    <property type="match status" value="1"/>
</dbReference>
<evidence type="ECO:0000256" key="1">
    <source>
        <dbReference type="ARBA" id="ARBA00004141"/>
    </source>
</evidence>
<feature type="transmembrane region" description="Helical" evidence="7">
    <location>
        <begin position="138"/>
        <end position="155"/>
    </location>
</feature>
<organism evidence="9 10">
    <name type="scientific">Popillia japonica</name>
    <name type="common">Japanese beetle</name>
    <dbReference type="NCBI Taxonomy" id="7064"/>
    <lineage>
        <taxon>Eukaryota</taxon>
        <taxon>Metazoa</taxon>
        <taxon>Ecdysozoa</taxon>
        <taxon>Arthropoda</taxon>
        <taxon>Hexapoda</taxon>
        <taxon>Insecta</taxon>
        <taxon>Pterygota</taxon>
        <taxon>Neoptera</taxon>
        <taxon>Endopterygota</taxon>
        <taxon>Coleoptera</taxon>
        <taxon>Polyphaga</taxon>
        <taxon>Scarabaeiformia</taxon>
        <taxon>Scarabaeidae</taxon>
        <taxon>Rutelinae</taxon>
        <taxon>Popillia</taxon>
    </lineage>
</organism>
<feature type="transmembrane region" description="Helical" evidence="7">
    <location>
        <begin position="501"/>
        <end position="521"/>
    </location>
</feature>
<keyword evidence="6 7" id="KW-0472">Membrane</keyword>
<dbReference type="EMBL" id="JASPKY010000003">
    <property type="protein sequence ID" value="KAK9758805.1"/>
    <property type="molecule type" value="Genomic_DNA"/>
</dbReference>
<evidence type="ECO:0000256" key="2">
    <source>
        <dbReference type="ARBA" id="ARBA00008335"/>
    </source>
</evidence>
<keyword evidence="5 7" id="KW-1133">Transmembrane helix</keyword>
<feature type="transmembrane region" description="Helical" evidence="7">
    <location>
        <begin position="210"/>
        <end position="229"/>
    </location>
</feature>
<comment type="subcellular location">
    <subcellularLocation>
        <location evidence="1">Membrane</location>
        <topology evidence="1">Multi-pass membrane protein</topology>
    </subcellularLocation>
</comment>
<dbReference type="GO" id="GO:0022857">
    <property type="term" value="F:transmembrane transporter activity"/>
    <property type="evidence" value="ECO:0007669"/>
    <property type="project" value="InterPro"/>
</dbReference>
<evidence type="ECO:0000313" key="10">
    <source>
        <dbReference type="Proteomes" id="UP001458880"/>
    </source>
</evidence>
<keyword evidence="9" id="KW-0762">Sugar transport</keyword>
<feature type="transmembrane region" description="Helical" evidence="7">
    <location>
        <begin position="472"/>
        <end position="495"/>
    </location>
</feature>
<name>A0AAW1NIP9_POPJA</name>